<dbReference type="RefSeq" id="WP_148606302.1">
    <property type="nucleotide sequence ID" value="NZ_RXYB01000035.1"/>
</dbReference>
<reference evidence="3 4" key="1">
    <citation type="journal article" date="2020" name="mSystems">
        <title>Defining Genomic and Predicted Metabolic Features of the Acetobacterium Genus.</title>
        <authorList>
            <person name="Ross D.E."/>
            <person name="Marshall C.W."/>
            <person name="Gulliver D."/>
            <person name="May H.D."/>
            <person name="Norman R.S."/>
        </authorList>
    </citation>
    <scope>NUCLEOTIDE SEQUENCE [LARGE SCALE GENOMIC DNA]</scope>
    <source>
        <strain evidence="3 4">DSM 9173</strain>
    </source>
</reference>
<feature type="region of interest" description="Disordered" evidence="1">
    <location>
        <begin position="207"/>
        <end position="237"/>
    </location>
</feature>
<feature type="region of interest" description="Disordered" evidence="1">
    <location>
        <begin position="1"/>
        <end position="26"/>
    </location>
</feature>
<gene>
    <name evidence="3" type="ORF">GH807_09505</name>
</gene>
<protein>
    <submittedName>
        <fullName evidence="3">Uncharacterized protein</fullName>
    </submittedName>
</protein>
<comment type="caution">
    <text evidence="3">The sequence shown here is derived from an EMBL/GenBank/DDBJ whole genome shotgun (WGS) entry which is preliminary data.</text>
</comment>
<evidence type="ECO:0000256" key="2">
    <source>
        <dbReference type="SAM" id="Phobius"/>
    </source>
</evidence>
<evidence type="ECO:0000313" key="4">
    <source>
        <dbReference type="Proteomes" id="UP000653358"/>
    </source>
</evidence>
<keyword evidence="2" id="KW-1133">Transmembrane helix</keyword>
<feature type="compositionally biased region" description="Basic and acidic residues" evidence="1">
    <location>
        <begin position="225"/>
        <end position="237"/>
    </location>
</feature>
<organism evidence="3 4">
    <name type="scientific">Acetobacterium tundrae</name>
    <dbReference type="NCBI Taxonomy" id="132932"/>
    <lineage>
        <taxon>Bacteria</taxon>
        <taxon>Bacillati</taxon>
        <taxon>Bacillota</taxon>
        <taxon>Clostridia</taxon>
        <taxon>Eubacteriales</taxon>
        <taxon>Eubacteriaceae</taxon>
        <taxon>Acetobacterium</taxon>
    </lineage>
</organism>
<keyword evidence="4" id="KW-1185">Reference proteome</keyword>
<feature type="region of interest" description="Disordered" evidence="1">
    <location>
        <begin position="38"/>
        <end position="65"/>
    </location>
</feature>
<keyword evidence="2" id="KW-0812">Transmembrane</keyword>
<evidence type="ECO:0000313" key="3">
    <source>
        <dbReference type="EMBL" id="MBC3797283.1"/>
    </source>
</evidence>
<sequence>MSKKSLFKRDEKKNSKSTKEKDKLSLIKEKLAENPEVVEMIQEENDEKTVKTKSKKQKKEKEPKKEKSKLLKIGLPIGLLVLILAGAGFFILKSGMFFSSGMASGSKEDTAEEGNQYTQAQAYYTEGKYYDASALFTLLGDYEDSKEMLGKIKLENSYPGNGSQISEYIGSDVINDYIRVNKNYADINTALSVTNTADAAAQTDTAAKTDTAAQTDAAAQTDSAAKTDAKTEYDEGAKETVKEKTDEIMAAGNRVKCLNLSSSNIMNDVNEVLKKSADYSNQAAWKIQEGVKNGTYQPDGTSQESQEVKTLLDSMNSQNDIFLKQVDETISGKLTDMLSYSEAGACMKKYSESYTLFYSK</sequence>
<proteinExistence type="predicted"/>
<evidence type="ECO:0000256" key="1">
    <source>
        <dbReference type="SAM" id="MobiDB-lite"/>
    </source>
</evidence>
<accession>A0ABR6WLA2</accession>
<feature type="compositionally biased region" description="Low complexity" evidence="1">
    <location>
        <begin position="207"/>
        <end position="224"/>
    </location>
</feature>
<feature type="compositionally biased region" description="Basic and acidic residues" evidence="1">
    <location>
        <begin position="7"/>
        <end position="26"/>
    </location>
</feature>
<keyword evidence="2" id="KW-0472">Membrane</keyword>
<feature type="transmembrane region" description="Helical" evidence="2">
    <location>
        <begin position="70"/>
        <end position="92"/>
    </location>
</feature>
<name>A0ABR6WLA2_9FIRM</name>
<dbReference type="EMBL" id="WJBB01000010">
    <property type="protein sequence ID" value="MBC3797283.1"/>
    <property type="molecule type" value="Genomic_DNA"/>
</dbReference>
<dbReference type="Proteomes" id="UP000653358">
    <property type="component" value="Unassembled WGS sequence"/>
</dbReference>